<dbReference type="Gene3D" id="3.40.50.620">
    <property type="entry name" value="HUPs"/>
    <property type="match status" value="1"/>
</dbReference>
<evidence type="ECO:0000256" key="3">
    <source>
        <dbReference type="ARBA" id="ARBA00022840"/>
    </source>
</evidence>
<evidence type="ECO:0000259" key="4">
    <source>
        <dbReference type="Pfam" id="PF00582"/>
    </source>
</evidence>
<dbReference type="AlphaFoldDB" id="A0A518BGF5"/>
<dbReference type="InterPro" id="IPR014729">
    <property type="entry name" value="Rossmann-like_a/b/a_fold"/>
</dbReference>
<keyword evidence="3" id="KW-0067">ATP-binding</keyword>
<dbReference type="InterPro" id="IPR006016">
    <property type="entry name" value="UspA"/>
</dbReference>
<proteinExistence type="inferred from homology"/>
<dbReference type="PANTHER" id="PTHR46268:SF27">
    <property type="entry name" value="UNIVERSAL STRESS PROTEIN RV2623"/>
    <property type="match status" value="1"/>
</dbReference>
<dbReference type="EMBL" id="CP036287">
    <property type="protein sequence ID" value="QDU66040.1"/>
    <property type="molecule type" value="Genomic_DNA"/>
</dbReference>
<dbReference type="CDD" id="cd00293">
    <property type="entry name" value="USP-like"/>
    <property type="match status" value="2"/>
</dbReference>
<dbReference type="InterPro" id="IPR006015">
    <property type="entry name" value="Universal_stress_UspA"/>
</dbReference>
<feature type="domain" description="UspA" evidence="4">
    <location>
        <begin position="157"/>
        <end position="297"/>
    </location>
</feature>
<dbReference type="GO" id="GO:0005524">
    <property type="term" value="F:ATP binding"/>
    <property type="evidence" value="ECO:0007669"/>
    <property type="project" value="UniProtKB-KW"/>
</dbReference>
<sequence length="302" mass="32473">MNRPDSIRRILVGADTRGLSQDALVRAFDLAGRFEAELDVLHVVEAPLPRGPVVRKEELAKLNGEAFAKARAEVEERVAKARAANSDVKLTTCEVETVPGHVAEALLKRAEATGADLLVIGPHAERKLFEFGSTTRAVLGHSPIPVWNQTAPVEPIERVLVPIDFSDHSRAAVHHAIGYSVAFGAPLTLLHCYVPPSFAYDPDGSGLAGANYVVEADRDQERGELERWIAELEETPAVSLQSIFAEGDPRIAVSEERRAGDLVVMGTQGRSGFSRFLLGSVAHATVRDTEGAVVVVPGPEAD</sequence>
<keyword evidence="2" id="KW-0547">Nucleotide-binding</keyword>
<keyword evidence="6" id="KW-1185">Reference proteome</keyword>
<dbReference type="PRINTS" id="PR01438">
    <property type="entry name" value="UNVRSLSTRESS"/>
</dbReference>
<evidence type="ECO:0000256" key="1">
    <source>
        <dbReference type="ARBA" id="ARBA00008791"/>
    </source>
</evidence>
<reference evidence="5 6" key="1">
    <citation type="submission" date="2019-02" db="EMBL/GenBank/DDBJ databases">
        <title>Deep-cultivation of Planctomycetes and their phenomic and genomic characterization uncovers novel biology.</title>
        <authorList>
            <person name="Wiegand S."/>
            <person name="Jogler M."/>
            <person name="Boedeker C."/>
            <person name="Pinto D."/>
            <person name="Vollmers J."/>
            <person name="Rivas-Marin E."/>
            <person name="Kohn T."/>
            <person name="Peeters S.H."/>
            <person name="Heuer A."/>
            <person name="Rast P."/>
            <person name="Oberbeckmann S."/>
            <person name="Bunk B."/>
            <person name="Jeske O."/>
            <person name="Meyerdierks A."/>
            <person name="Storesund J.E."/>
            <person name="Kallscheuer N."/>
            <person name="Luecker S."/>
            <person name="Lage O.M."/>
            <person name="Pohl T."/>
            <person name="Merkel B.J."/>
            <person name="Hornburger P."/>
            <person name="Mueller R.-W."/>
            <person name="Bruemmer F."/>
            <person name="Labrenz M."/>
            <person name="Spormann A.M."/>
            <person name="Op den Camp H."/>
            <person name="Overmann J."/>
            <person name="Amann R."/>
            <person name="Jetten M.S.M."/>
            <person name="Mascher T."/>
            <person name="Medema M.H."/>
            <person name="Devos D.P."/>
            <person name="Kaster A.-K."/>
            <person name="Ovreas L."/>
            <person name="Rohde M."/>
            <person name="Galperin M.Y."/>
            <person name="Jogler C."/>
        </authorList>
    </citation>
    <scope>NUCLEOTIDE SEQUENCE [LARGE SCALE GENOMIC DNA]</scope>
    <source>
        <strain evidence="5 6">Pla133</strain>
    </source>
</reference>
<dbReference type="Gene3D" id="3.40.50.12370">
    <property type="match status" value="1"/>
</dbReference>
<dbReference type="SUPFAM" id="SSF52402">
    <property type="entry name" value="Adenine nucleotide alpha hydrolases-like"/>
    <property type="match status" value="2"/>
</dbReference>
<organism evidence="5 6">
    <name type="scientific">Engelhardtia mirabilis</name>
    <dbReference type="NCBI Taxonomy" id="2528011"/>
    <lineage>
        <taxon>Bacteria</taxon>
        <taxon>Pseudomonadati</taxon>
        <taxon>Planctomycetota</taxon>
        <taxon>Planctomycetia</taxon>
        <taxon>Planctomycetia incertae sedis</taxon>
        <taxon>Engelhardtia</taxon>
    </lineage>
</organism>
<evidence type="ECO:0000313" key="5">
    <source>
        <dbReference type="EMBL" id="QDU66040.1"/>
    </source>
</evidence>
<dbReference type="RefSeq" id="WP_419192158.1">
    <property type="nucleotide sequence ID" value="NZ_CP036287.1"/>
</dbReference>
<dbReference type="Proteomes" id="UP000316921">
    <property type="component" value="Chromosome"/>
</dbReference>
<name>A0A518BGF5_9BACT</name>
<gene>
    <name evidence="5" type="ORF">Pla133_11060</name>
</gene>
<dbReference type="Pfam" id="PF00582">
    <property type="entry name" value="Usp"/>
    <property type="match status" value="2"/>
</dbReference>
<dbReference type="KEGG" id="pbap:Pla133_11060"/>
<comment type="similarity">
    <text evidence="1">Belongs to the universal stress protein A family.</text>
</comment>
<evidence type="ECO:0000256" key="2">
    <source>
        <dbReference type="ARBA" id="ARBA00022741"/>
    </source>
</evidence>
<protein>
    <submittedName>
        <fullName evidence="5">Universal stress protein</fullName>
    </submittedName>
</protein>
<dbReference type="PANTHER" id="PTHR46268">
    <property type="entry name" value="STRESS RESPONSE PROTEIN NHAX"/>
    <property type="match status" value="1"/>
</dbReference>
<feature type="domain" description="UspA" evidence="4">
    <location>
        <begin position="7"/>
        <end position="147"/>
    </location>
</feature>
<evidence type="ECO:0000313" key="6">
    <source>
        <dbReference type="Proteomes" id="UP000316921"/>
    </source>
</evidence>
<accession>A0A518BGF5</accession>